<proteinExistence type="predicted"/>
<sequence length="380" mass="43359">MKIKVLKIFFIFFILGFGIFFTYLYHLYTLKSVKVLNISEIDKLDIEGLGKHYKIPGFTYSVIKNGETIIGDAYGYIYQDSDTKIKRDNYFQLGSCTKAFTGLMAARLVDNGSLSWDTNFFDLYLNWKEKSNSAYYSITLKDLLSHRAKIQPFTHNVVDSELPLTSNNPLERRLEFCKYVLSLDPVTEDAPYYSNAGYSLAGIMLEKVTGKSWEDLALQTANEIGIKINFGRPNLLDTNQPWGHKISWFRKLKPVPPYDDNKLPFVIAPAGDISMRISDMSKYIEVYLKGISGMDDYIKSETCNYLLFGIPEYSIGWCNNIDDGDTYALHGGSDGTYYSQVTIYKDLKAAIIILTNAPDCKDTHHFINDLTNYLKGQYIN</sequence>
<evidence type="ECO:0000313" key="6">
    <source>
        <dbReference type="Proteomes" id="UP000623269"/>
    </source>
</evidence>
<evidence type="ECO:0000313" key="5">
    <source>
        <dbReference type="EMBL" id="MBH1940214.1"/>
    </source>
</evidence>
<keyword evidence="2 3" id="KW-0472">Membrane</keyword>
<dbReference type="GO" id="GO:0016020">
    <property type="term" value="C:membrane"/>
    <property type="evidence" value="ECO:0007669"/>
    <property type="project" value="UniProtKB-SubCell"/>
</dbReference>
<comment type="subcellular location">
    <subcellularLocation>
        <location evidence="1">Membrane</location>
    </subcellularLocation>
</comment>
<dbReference type="Pfam" id="PF00144">
    <property type="entry name" value="Beta-lactamase"/>
    <property type="match status" value="1"/>
</dbReference>
<accession>A0A8J7H1E1</accession>
<dbReference type="SUPFAM" id="SSF56601">
    <property type="entry name" value="beta-lactamase/transpeptidase-like"/>
    <property type="match status" value="1"/>
</dbReference>
<evidence type="ECO:0000256" key="3">
    <source>
        <dbReference type="SAM" id="Phobius"/>
    </source>
</evidence>
<reference evidence="5" key="1">
    <citation type="submission" date="2020-12" db="EMBL/GenBank/DDBJ databases">
        <title>M. sibirica DSM 26468T genome.</title>
        <authorList>
            <person name="Thieme N."/>
            <person name="Rettenmaier R."/>
            <person name="Zverlov V."/>
            <person name="Liebl W."/>
        </authorList>
    </citation>
    <scope>NUCLEOTIDE SEQUENCE</scope>
    <source>
        <strain evidence="5">DSM 26468</strain>
    </source>
</reference>
<keyword evidence="6" id="KW-1185">Reference proteome</keyword>
<protein>
    <submittedName>
        <fullName evidence="5">Beta-lactamase family protein</fullName>
    </submittedName>
</protein>
<dbReference type="InterPro" id="IPR012338">
    <property type="entry name" value="Beta-lactam/transpept-like"/>
</dbReference>
<name>A0A8J7H1E1_9FIRM</name>
<feature type="domain" description="Beta-lactamase-related" evidence="4">
    <location>
        <begin position="46"/>
        <end position="359"/>
    </location>
</feature>
<dbReference type="RefSeq" id="WP_197660432.1">
    <property type="nucleotide sequence ID" value="NZ_JAEAGR010000003.1"/>
</dbReference>
<feature type="transmembrane region" description="Helical" evidence="3">
    <location>
        <begin position="7"/>
        <end position="28"/>
    </location>
</feature>
<keyword evidence="3" id="KW-0812">Transmembrane</keyword>
<dbReference type="PANTHER" id="PTHR46825">
    <property type="entry name" value="D-ALANYL-D-ALANINE-CARBOXYPEPTIDASE/ENDOPEPTIDASE AMPH"/>
    <property type="match status" value="1"/>
</dbReference>
<comment type="caution">
    <text evidence="5">The sequence shown here is derived from an EMBL/GenBank/DDBJ whole genome shotgun (WGS) entry which is preliminary data.</text>
</comment>
<keyword evidence="3" id="KW-1133">Transmembrane helix</keyword>
<evidence type="ECO:0000256" key="1">
    <source>
        <dbReference type="ARBA" id="ARBA00004370"/>
    </source>
</evidence>
<evidence type="ECO:0000259" key="4">
    <source>
        <dbReference type="Pfam" id="PF00144"/>
    </source>
</evidence>
<dbReference type="InterPro" id="IPR050491">
    <property type="entry name" value="AmpC-like"/>
</dbReference>
<dbReference type="Proteomes" id="UP000623269">
    <property type="component" value="Unassembled WGS sequence"/>
</dbReference>
<gene>
    <name evidence="5" type="ORF">I5677_04800</name>
</gene>
<evidence type="ECO:0000256" key="2">
    <source>
        <dbReference type="ARBA" id="ARBA00023136"/>
    </source>
</evidence>
<dbReference type="AlphaFoldDB" id="A0A8J7H1E1"/>
<dbReference type="EMBL" id="JAEAGR010000003">
    <property type="protein sequence ID" value="MBH1940214.1"/>
    <property type="molecule type" value="Genomic_DNA"/>
</dbReference>
<dbReference type="PANTHER" id="PTHR46825:SF11">
    <property type="entry name" value="PENICILLIN-BINDING PROTEIN 4"/>
    <property type="match status" value="1"/>
</dbReference>
<dbReference type="Gene3D" id="3.40.710.10">
    <property type="entry name" value="DD-peptidase/beta-lactamase superfamily"/>
    <property type="match status" value="1"/>
</dbReference>
<organism evidence="5 6">
    <name type="scientific">Mobilitalea sibirica</name>
    <dbReference type="NCBI Taxonomy" id="1462919"/>
    <lineage>
        <taxon>Bacteria</taxon>
        <taxon>Bacillati</taxon>
        <taxon>Bacillota</taxon>
        <taxon>Clostridia</taxon>
        <taxon>Lachnospirales</taxon>
        <taxon>Lachnospiraceae</taxon>
        <taxon>Mobilitalea</taxon>
    </lineage>
</organism>
<dbReference type="InterPro" id="IPR001466">
    <property type="entry name" value="Beta-lactam-related"/>
</dbReference>